<dbReference type="Proteomes" id="UP000002487">
    <property type="component" value="Chromosome"/>
</dbReference>
<gene>
    <name evidence="2" type="ordered locus">MA_4499</name>
</gene>
<dbReference type="InterPro" id="IPR012874">
    <property type="entry name" value="DUF1673_METspp"/>
</dbReference>
<name>Q8THL5_METAC</name>
<evidence type="ECO:0000313" key="2">
    <source>
        <dbReference type="EMBL" id="AAM07839.1"/>
    </source>
</evidence>
<dbReference type="Pfam" id="PF07895">
    <property type="entry name" value="DUF1673"/>
    <property type="match status" value="1"/>
</dbReference>
<sequence>MENGSIQLNPSPMDTPESRIPKVQVSLFDFWALIITVFVSIISFITSLLVWAYIPEDSFLIIFSGFVIFLIPLIFFLNRLNTVEVMSGKITIKRPLRKPVVVEKEDIRQISVTRNENHSLRWLIRLFYVIFLPFYLGEGIIKALRNLERSFPDYIVLSLFLVRLAGVAFFLVLYYNVEILAPYQQTLKITTNSNLNLQFFTEEPEKLVTILKNETK</sequence>
<dbReference type="EMBL" id="AE010299">
    <property type="protein sequence ID" value="AAM07839.1"/>
    <property type="molecule type" value="Genomic_DNA"/>
</dbReference>
<evidence type="ECO:0008006" key="4">
    <source>
        <dbReference type="Google" id="ProtNLM"/>
    </source>
</evidence>
<feature type="transmembrane region" description="Helical" evidence="1">
    <location>
        <begin position="153"/>
        <end position="175"/>
    </location>
</feature>
<keyword evidence="1" id="KW-0472">Membrane</keyword>
<keyword evidence="1" id="KW-1133">Transmembrane helix</keyword>
<dbReference type="HOGENOM" id="CLU_097793_0_0_2"/>
<feature type="transmembrane region" description="Helical" evidence="1">
    <location>
        <begin position="122"/>
        <end position="141"/>
    </location>
</feature>
<proteinExistence type="predicted"/>
<accession>Q8THL5</accession>
<evidence type="ECO:0000313" key="3">
    <source>
        <dbReference type="Proteomes" id="UP000002487"/>
    </source>
</evidence>
<keyword evidence="1" id="KW-0812">Transmembrane</keyword>
<dbReference type="KEGG" id="mac:MA_4499"/>
<reference evidence="2 3" key="1">
    <citation type="journal article" date="2002" name="Genome Res.">
        <title>The genome of Methanosarcina acetivorans reveals extensive metabolic and physiological diversity.</title>
        <authorList>
            <person name="Galagan J.E."/>
            <person name="Nusbaum C."/>
            <person name="Roy A."/>
            <person name="Endrizzi M.G."/>
            <person name="Macdonald P."/>
            <person name="FitzHugh W."/>
            <person name="Calvo S."/>
            <person name="Engels R."/>
            <person name="Smirnov S."/>
            <person name="Atnoor D."/>
            <person name="Brown A."/>
            <person name="Allen N."/>
            <person name="Naylor J."/>
            <person name="Stange-Thomann N."/>
            <person name="DeArellano K."/>
            <person name="Johnson R."/>
            <person name="Linton L."/>
            <person name="McEwan P."/>
            <person name="McKernan K."/>
            <person name="Talamas J."/>
            <person name="Tirrell A."/>
            <person name="Ye W."/>
            <person name="Zimmer A."/>
            <person name="Barber R.D."/>
            <person name="Cann I."/>
            <person name="Graham D.E."/>
            <person name="Grahame D.A."/>
            <person name="Guss A."/>
            <person name="Hedderich R."/>
            <person name="Ingram-Smith C."/>
            <person name="Kuettner C.H."/>
            <person name="Krzycki J.A."/>
            <person name="Leigh J.A."/>
            <person name="Li W."/>
            <person name="Liu J."/>
            <person name="Mukhopadhyay B."/>
            <person name="Reeve J.N."/>
            <person name="Smith K."/>
            <person name="Springer T.A."/>
            <person name="Umayam L.A."/>
            <person name="White O."/>
            <person name="White R.H."/>
            <person name="de Macario E.C."/>
            <person name="Ferry J.G."/>
            <person name="Jarrell K.F."/>
            <person name="Jing H."/>
            <person name="Macario A.J.L."/>
            <person name="Paulsen I."/>
            <person name="Pritchett M."/>
            <person name="Sowers K.R."/>
            <person name="Swanson R.V."/>
            <person name="Zinder S.H."/>
            <person name="Lander E."/>
            <person name="Metcalf W.W."/>
            <person name="Birren B."/>
        </authorList>
    </citation>
    <scope>NUCLEOTIDE SEQUENCE [LARGE SCALE GENOMIC DNA]</scope>
    <source>
        <strain evidence="3">ATCC 35395 / DSM 2834 / JCM 12185 / C2A</strain>
    </source>
</reference>
<feature type="transmembrane region" description="Helical" evidence="1">
    <location>
        <begin position="30"/>
        <end position="52"/>
    </location>
</feature>
<dbReference type="InParanoid" id="Q8THL5"/>
<dbReference type="AlphaFoldDB" id="Q8THL5"/>
<keyword evidence="3" id="KW-1185">Reference proteome</keyword>
<organism evidence="2 3">
    <name type="scientific">Methanosarcina acetivorans (strain ATCC 35395 / DSM 2834 / JCM 12185 / C2A)</name>
    <dbReference type="NCBI Taxonomy" id="188937"/>
    <lineage>
        <taxon>Archaea</taxon>
        <taxon>Methanobacteriati</taxon>
        <taxon>Methanobacteriota</taxon>
        <taxon>Stenosarchaea group</taxon>
        <taxon>Methanomicrobia</taxon>
        <taxon>Methanosarcinales</taxon>
        <taxon>Methanosarcinaceae</taxon>
        <taxon>Methanosarcina</taxon>
    </lineage>
</organism>
<dbReference type="EnsemblBacteria" id="AAM07839">
    <property type="protein sequence ID" value="AAM07839"/>
    <property type="gene ID" value="MA_4499"/>
</dbReference>
<evidence type="ECO:0000256" key="1">
    <source>
        <dbReference type="SAM" id="Phobius"/>
    </source>
</evidence>
<feature type="transmembrane region" description="Helical" evidence="1">
    <location>
        <begin position="59"/>
        <end position="77"/>
    </location>
</feature>
<dbReference type="PhylomeDB" id="Q8THL5"/>
<protein>
    <recommendedName>
        <fullName evidence="4">DUF1673 domain-containing protein</fullName>
    </recommendedName>
</protein>